<name>A0A0D6R0D6_ARACU</name>
<dbReference type="SUPFAM" id="SSF52949">
    <property type="entry name" value="Macro domain-like"/>
    <property type="match status" value="1"/>
</dbReference>
<dbReference type="PROSITE" id="PS51154">
    <property type="entry name" value="MACRO"/>
    <property type="match status" value="1"/>
</dbReference>
<keyword evidence="2" id="KW-0812">Transmembrane</keyword>
<feature type="domain" description="Macro" evidence="3">
    <location>
        <begin position="110"/>
        <end position="295"/>
    </location>
</feature>
<evidence type="ECO:0000259" key="3">
    <source>
        <dbReference type="PROSITE" id="PS51154"/>
    </source>
</evidence>
<organism evidence="4">
    <name type="scientific">Araucaria cunninghamii</name>
    <name type="common">Hoop pine</name>
    <name type="synonym">Moreton Bay pine</name>
    <dbReference type="NCBI Taxonomy" id="56994"/>
    <lineage>
        <taxon>Eukaryota</taxon>
        <taxon>Viridiplantae</taxon>
        <taxon>Streptophyta</taxon>
        <taxon>Embryophyta</taxon>
        <taxon>Tracheophyta</taxon>
        <taxon>Spermatophyta</taxon>
        <taxon>Pinopsida</taxon>
        <taxon>Pinidae</taxon>
        <taxon>Conifers II</taxon>
        <taxon>Araucariales</taxon>
        <taxon>Araucariaceae</taxon>
        <taxon>Araucaria</taxon>
    </lineage>
</organism>
<dbReference type="PANTHER" id="PTHR11106:SF27">
    <property type="entry name" value="MACRO DOMAIN-CONTAINING PROTEIN"/>
    <property type="match status" value="1"/>
</dbReference>
<proteinExistence type="predicted"/>
<dbReference type="InterPro" id="IPR043472">
    <property type="entry name" value="Macro_dom-like"/>
</dbReference>
<evidence type="ECO:0000256" key="1">
    <source>
        <dbReference type="SAM" id="MobiDB-lite"/>
    </source>
</evidence>
<evidence type="ECO:0000256" key="2">
    <source>
        <dbReference type="SAM" id="Phobius"/>
    </source>
</evidence>
<dbReference type="Pfam" id="PF01661">
    <property type="entry name" value="Macro"/>
    <property type="match status" value="1"/>
</dbReference>
<evidence type="ECO:0000313" key="4">
    <source>
        <dbReference type="EMBL" id="JAG97292.1"/>
    </source>
</evidence>
<reference evidence="4" key="1">
    <citation type="submission" date="2015-03" db="EMBL/GenBank/DDBJ databases">
        <title>A transcriptome of Araucaria cunninghamii, an australian fine timber species.</title>
        <authorList>
            <person name="Jing Yi C.J.Y."/>
            <person name="Yin San L.Y.S."/>
            <person name="Abdul Karim S.S."/>
            <person name="Wan Azmi N.N."/>
            <person name="Hercus R.R."/>
            <person name="Croft L.L."/>
        </authorList>
    </citation>
    <scope>NUCLEOTIDE SEQUENCE</scope>
    <source>
        <strain evidence="4">MI0301</strain>
        <tissue evidence="4">Leaf</tissue>
    </source>
</reference>
<feature type="transmembrane region" description="Helical" evidence="2">
    <location>
        <begin position="30"/>
        <end position="47"/>
    </location>
</feature>
<dbReference type="AlphaFoldDB" id="A0A0D6R0D6"/>
<keyword evidence="2" id="KW-1133">Transmembrane helix</keyword>
<dbReference type="Gene3D" id="3.40.220.10">
    <property type="entry name" value="Leucine Aminopeptidase, subunit E, domain 1"/>
    <property type="match status" value="1"/>
</dbReference>
<protein>
    <recommendedName>
        <fullName evidence="3">Macro domain-containing protein</fullName>
    </recommendedName>
</protein>
<dbReference type="PANTHER" id="PTHR11106">
    <property type="entry name" value="GANGLIOSIDE INDUCED DIFFERENTIATION ASSOCIATED PROTEIN 2-RELATED"/>
    <property type="match status" value="1"/>
</dbReference>
<feature type="compositionally biased region" description="Polar residues" evidence="1">
    <location>
        <begin position="60"/>
        <end position="100"/>
    </location>
</feature>
<feature type="region of interest" description="Disordered" evidence="1">
    <location>
        <begin position="60"/>
        <end position="103"/>
    </location>
</feature>
<dbReference type="SMART" id="SM00506">
    <property type="entry name" value="A1pp"/>
    <property type="match status" value="1"/>
</dbReference>
<keyword evidence="2" id="KW-0472">Membrane</keyword>
<accession>A0A0D6R0D6</accession>
<dbReference type="CDD" id="cd02908">
    <property type="entry name" value="Macro_OAADPr_deacetylase"/>
    <property type="match status" value="1"/>
</dbReference>
<dbReference type="InterPro" id="IPR002589">
    <property type="entry name" value="Macro_dom"/>
</dbReference>
<sequence>MASKKHDSKEKGGKVAHHNRCLTRCFKKQVLVSWTVAFLAVCLYFGLNCMRKGEEVSAEENMTNPQVNSGEENSQSGVTTEENVTNPQGNSGKEVSQSRETPAPKRYRFKATEAFKLTESCLLYLHRGDITKWVVDRQSDAIVNAANERLLGGGGVDGAIHRAAGPGLLEACEEIPEVSPGVRCPLGTAKITRGFQLPVAHIIHTVGPIYYTEEDPESKLSGAYRSSLDLARENEVKYIAFPAISCGVYGYPYEEAAAVSLTTVRDFSQDLKEVHFVLFEAPACKAWFKKAMELFEPA</sequence>
<dbReference type="EMBL" id="GCKF01034097">
    <property type="protein sequence ID" value="JAG97292.1"/>
    <property type="molecule type" value="Transcribed_RNA"/>
</dbReference>